<dbReference type="EMBL" id="JASHIF010000004">
    <property type="protein sequence ID" value="MDI9858806.1"/>
    <property type="molecule type" value="Genomic_DNA"/>
</dbReference>
<comment type="caution">
    <text evidence="8">The sequence shown here is derived from an EMBL/GenBank/DDBJ whole genome shotgun (WGS) entry which is preliminary data.</text>
</comment>
<dbReference type="RefSeq" id="WP_283343921.1">
    <property type="nucleotide sequence ID" value="NZ_JASHIF010000004.1"/>
</dbReference>
<evidence type="ECO:0000313" key="9">
    <source>
        <dbReference type="Proteomes" id="UP001236507"/>
    </source>
</evidence>
<feature type="domain" description="Secretion system C-terminal sorting" evidence="7">
    <location>
        <begin position="1383"/>
        <end position="1451"/>
    </location>
</feature>
<dbReference type="InterPro" id="IPR012334">
    <property type="entry name" value="Pectin_lyas_fold"/>
</dbReference>
<evidence type="ECO:0000256" key="3">
    <source>
        <dbReference type="ARBA" id="ARBA00023085"/>
    </source>
</evidence>
<dbReference type="InterPro" id="IPR013783">
    <property type="entry name" value="Ig-like_fold"/>
</dbReference>
<dbReference type="Pfam" id="PF01095">
    <property type="entry name" value="Pectinesterase"/>
    <property type="match status" value="1"/>
</dbReference>
<reference evidence="8 9" key="1">
    <citation type="submission" date="2023-05" db="EMBL/GenBank/DDBJ databases">
        <title>Novel species of genus Flectobacillus isolated from stream in China.</title>
        <authorList>
            <person name="Lu H."/>
        </authorList>
    </citation>
    <scope>NUCLEOTIDE SEQUENCE [LARGE SCALE GENOMIC DNA]</scope>
    <source>
        <strain evidence="8 9">KCTC 42575</strain>
    </source>
</reference>
<dbReference type="InterPro" id="IPR026444">
    <property type="entry name" value="Secre_tail"/>
</dbReference>
<protein>
    <submittedName>
        <fullName evidence="8">Pectinesterase family protein</fullName>
    </submittedName>
</protein>
<keyword evidence="9" id="KW-1185">Reference proteome</keyword>
<feature type="chain" id="PRO_5046744025" evidence="5">
    <location>
        <begin position="30"/>
        <end position="1453"/>
    </location>
</feature>
<evidence type="ECO:0000256" key="5">
    <source>
        <dbReference type="SAM" id="SignalP"/>
    </source>
</evidence>
<organism evidence="8 9">
    <name type="scientific">Flectobacillus roseus</name>
    <dbReference type="NCBI Taxonomy" id="502259"/>
    <lineage>
        <taxon>Bacteria</taxon>
        <taxon>Pseudomonadati</taxon>
        <taxon>Bacteroidota</taxon>
        <taxon>Cytophagia</taxon>
        <taxon>Cytophagales</taxon>
        <taxon>Flectobacillaceae</taxon>
        <taxon>Flectobacillus</taxon>
    </lineage>
</organism>
<keyword evidence="5" id="KW-0732">Signal</keyword>
<dbReference type="Gene3D" id="2.60.40.10">
    <property type="entry name" value="Immunoglobulins"/>
    <property type="match status" value="1"/>
</dbReference>
<proteinExistence type="predicted"/>
<keyword evidence="3" id="KW-0063">Aspartyl esterase</keyword>
<sequence length="1453" mass="156091">MKISSFFQVRKYIFSLAAFMLCLFSETHAQQLAFPTAEGGGRFAKGGRGGSIYEVTNLNDSGIGSLRDAISQPNRTIIFKVSGEIKLKSRLVIRQNNITIAGQTAPGDGICITGYTLNISASDIIVRFLRCRFGDENASEDDAMNCWNGPYQNIIVDHCSMSWSIDETGTFYGIRNFTLQWCILSESLYNSKHDKGIHGYAGIWGGANATFHHNLLAHHSSRNPRFGGARKGYVPYDPADELVDYRNNVVYNWGNINSSYGGEGGKINMVNNYYKAGPATPGSLTTSSASNKRNRILNYTNFYVDGTDTTWGGKFYIDGNYVAGFPDVTADNWTKGVQKDSYANADALIKAARQEKPFDTAPVRTHTAEEAYLRVLDSAGAILPRRDPIDVRIIRETRTGTATYEGATYALVTSAGITHPSGIIDSPSNVGGLPKYGSNKSYTDADKDGMDDIWELANGLNPKDATDGNNIASNGYTQLENFLNSITKDTGSGEIAGGTKTVDLMGYDAVVALDGTGSHSTVQAAIDAVPVNSTAPFRIFIKNGKYLEKVNIPSNKPFIYLIGESAAKTIISWNDYSGKVNPAGGTYGTSTSGTLTIKSDNCGLWNLTVENTTGDSPQALAVSLEGDKTVVKSCIFLGGQDTVLSNGDGKRQYFKDTYIDGVVDFIFGSATAIFDSCIVYAKDRVDKLAGSYISAANTPTSQTYGYVFRNTILPANNGVTSYVLGRPWQNDAGTADAAKKGNKVVFLNSIYGNKIVKSEGWSVWDTGTNTSLITYAEYKSKGFNGALADVSKRVSWSKQLTDTQALVYYDNSKVFGTWDPCTVANVCPTAKGELVMLNFKVTKGANLSTPTTFAWNTAWNMKDIQFSVYRSVDTKTNFVKLKDITSTTDTLWNYTTNDNAPEAGKTYYYVIKATKTGFKEFNTDTVSVTSLPTITLNGTLSDFLQGLGAPSASQVYTVTGENLPSALIITLPNNFEASIDGGKTWNTTSVAISPVSGVVPTTSVLIRLNAKTAGNYAGTISHTSTGASTKTLTLTGVTQTEALAFSQRLAFWSMNISDADSAAVRAKGVTVSKPALKRLYLSNGSVIPAYSTLHGQAFAPSSDGGGLWTTAGGGWGNNLYRGSYEQIVIKCNTDYTLRVDSLQLKTALYAASTGKFALVYSKTGFKSDSSEASASLSAGIPLAAGANGKFTTPIVPNAEPSSTTTRYQFALNGSTGINIVAGDSLTFRLYYSTGSSSTGRYAKIKDLELLGVSKAILKPALALTQAFQDFNYMIGMTNEPQSYTVTAENIQGEIQLVPSAFFELSLDKTTWVNAASVLKITPTNGMVSTKVYVRFTASTAGSYTGTITHKATGVQDITVNLKGVVTKPLGIDEIGNHALLLSPNPSINEVQVSHPAEKAELRLIDLQGNSKISQSLTGHTTTTTLSLQGLPSGVYLVEWSTGEKKATRKLIKE</sequence>
<evidence type="ECO:0000256" key="4">
    <source>
        <dbReference type="ARBA" id="ARBA00023180"/>
    </source>
</evidence>
<feature type="domain" description="Pectinesterase catalytic" evidence="6">
    <location>
        <begin position="508"/>
        <end position="803"/>
    </location>
</feature>
<dbReference type="InterPro" id="IPR052063">
    <property type="entry name" value="Polysaccharide_Lyase_1"/>
</dbReference>
<feature type="signal peptide" evidence="5">
    <location>
        <begin position="1"/>
        <end position="29"/>
    </location>
</feature>
<evidence type="ECO:0000259" key="6">
    <source>
        <dbReference type="Pfam" id="PF01095"/>
    </source>
</evidence>
<dbReference type="PANTHER" id="PTHR42970:SF1">
    <property type="entry name" value="PECTATE LYASE C-RELATED"/>
    <property type="match status" value="1"/>
</dbReference>
<dbReference type="Proteomes" id="UP001236507">
    <property type="component" value="Unassembled WGS sequence"/>
</dbReference>
<evidence type="ECO:0000259" key="7">
    <source>
        <dbReference type="Pfam" id="PF18962"/>
    </source>
</evidence>
<accession>A0ABT6Y6C4</accession>
<dbReference type="PANTHER" id="PTHR42970">
    <property type="entry name" value="PECTATE LYASE C-RELATED"/>
    <property type="match status" value="1"/>
</dbReference>
<evidence type="ECO:0000256" key="2">
    <source>
        <dbReference type="ARBA" id="ARBA00022801"/>
    </source>
</evidence>
<dbReference type="Pfam" id="PF18962">
    <property type="entry name" value="Por_Secre_tail"/>
    <property type="match status" value="1"/>
</dbReference>
<keyword evidence="2" id="KW-0378">Hydrolase</keyword>
<dbReference type="InterPro" id="IPR000070">
    <property type="entry name" value="Pectinesterase_cat"/>
</dbReference>
<gene>
    <name evidence="8" type="ORF">QM524_06285</name>
</gene>
<evidence type="ECO:0000313" key="8">
    <source>
        <dbReference type="EMBL" id="MDI9858806.1"/>
    </source>
</evidence>
<name>A0ABT6Y6C4_9BACT</name>
<keyword evidence="1" id="KW-0479">Metal-binding</keyword>
<dbReference type="NCBIfam" id="TIGR04183">
    <property type="entry name" value="Por_Secre_tail"/>
    <property type="match status" value="1"/>
</dbReference>
<keyword evidence="4" id="KW-0325">Glycoprotein</keyword>
<evidence type="ECO:0000256" key="1">
    <source>
        <dbReference type="ARBA" id="ARBA00022723"/>
    </source>
</evidence>
<dbReference type="InterPro" id="IPR011050">
    <property type="entry name" value="Pectin_lyase_fold/virulence"/>
</dbReference>
<dbReference type="Gene3D" id="2.160.20.10">
    <property type="entry name" value="Single-stranded right-handed beta-helix, Pectin lyase-like"/>
    <property type="match status" value="2"/>
</dbReference>
<dbReference type="SUPFAM" id="SSF51126">
    <property type="entry name" value="Pectin lyase-like"/>
    <property type="match status" value="2"/>
</dbReference>